<feature type="region of interest" description="Disordered" evidence="1">
    <location>
        <begin position="1"/>
        <end position="27"/>
    </location>
</feature>
<gene>
    <name evidence="2" type="ORF">LGLO00237_LOCUS1113</name>
</gene>
<sequence length="185" mass="20918">MARHMDPRSVDGKYNQRERLGPSKRMDSGELEIKQKCHLSDSKSTSALRNMNQYRKGLGSQIFVTRSQSFGNLSVWGNNAVEESAVMYRTHVPVGSEMLLAFKAKIDAEISIPLTPDKEDVWKSWRDVASKSQSRKKKEQASFVQSILDRVPDGSDGSYGHVRVSNTSYSYKRARDGFICCTTSW</sequence>
<dbReference type="AlphaFoldDB" id="A0A6U3AWP8"/>
<reference evidence="2" key="1">
    <citation type="submission" date="2021-01" db="EMBL/GenBank/DDBJ databases">
        <authorList>
            <person name="Corre E."/>
            <person name="Pelletier E."/>
            <person name="Niang G."/>
            <person name="Scheremetjew M."/>
            <person name="Finn R."/>
            <person name="Kale V."/>
            <person name="Holt S."/>
            <person name="Cochrane G."/>
            <person name="Meng A."/>
            <person name="Brown T."/>
            <person name="Cohen L."/>
        </authorList>
    </citation>
    <scope>NUCLEOTIDE SEQUENCE</scope>
    <source>
        <strain evidence="2">CCCM811</strain>
    </source>
</reference>
<accession>A0A6U3AWP8</accession>
<protein>
    <submittedName>
        <fullName evidence="2">Uncharacterized protein</fullName>
    </submittedName>
</protein>
<dbReference type="EMBL" id="HBIV01001598">
    <property type="protein sequence ID" value="CAE0645196.1"/>
    <property type="molecule type" value="Transcribed_RNA"/>
</dbReference>
<name>A0A6U3AWP8_9EUKA</name>
<organism evidence="2">
    <name type="scientific">Lotharella globosa</name>
    <dbReference type="NCBI Taxonomy" id="91324"/>
    <lineage>
        <taxon>Eukaryota</taxon>
        <taxon>Sar</taxon>
        <taxon>Rhizaria</taxon>
        <taxon>Cercozoa</taxon>
        <taxon>Chlorarachniophyceae</taxon>
        <taxon>Lotharella</taxon>
    </lineage>
</organism>
<proteinExistence type="predicted"/>
<evidence type="ECO:0000256" key="1">
    <source>
        <dbReference type="SAM" id="MobiDB-lite"/>
    </source>
</evidence>
<evidence type="ECO:0000313" key="2">
    <source>
        <dbReference type="EMBL" id="CAE0645196.1"/>
    </source>
</evidence>